<dbReference type="SUPFAM" id="SSF52374">
    <property type="entry name" value="Nucleotidylyl transferase"/>
    <property type="match status" value="1"/>
</dbReference>
<evidence type="ECO:0000256" key="5">
    <source>
        <dbReference type="ARBA" id="ARBA00022598"/>
    </source>
</evidence>
<dbReference type="EMBL" id="JNSK01000046">
    <property type="protein sequence ID" value="KGA17284.1"/>
    <property type="molecule type" value="Genomic_DNA"/>
</dbReference>
<evidence type="ECO:0000256" key="9">
    <source>
        <dbReference type="ARBA" id="ARBA00048350"/>
    </source>
</evidence>
<dbReference type="EC" id="6.3.1.13" evidence="3"/>
<dbReference type="Pfam" id="PF01406">
    <property type="entry name" value="tRNA-synt_1e"/>
    <property type="match status" value="1"/>
</dbReference>
<comment type="caution">
    <text evidence="11">The sequence shown here is derived from an EMBL/GenBank/DDBJ whole genome shotgun (WGS) entry which is preliminary data.</text>
</comment>
<dbReference type="GO" id="GO:0006423">
    <property type="term" value="P:cysteinyl-tRNA aminoacylation"/>
    <property type="evidence" value="ECO:0007669"/>
    <property type="project" value="TreeGrafter"/>
</dbReference>
<keyword evidence="7" id="KW-0067">ATP-binding</keyword>
<dbReference type="Gene3D" id="1.20.120.640">
    <property type="entry name" value="Anticodon-binding domain of a subclass of class I aminoacyl-tRNA synthetases"/>
    <property type="match status" value="1"/>
</dbReference>
<organism evidence="11">
    <name type="scientific">freshwater metagenome</name>
    <dbReference type="NCBI Taxonomy" id="449393"/>
    <lineage>
        <taxon>unclassified sequences</taxon>
        <taxon>metagenomes</taxon>
        <taxon>ecological metagenomes</taxon>
    </lineage>
</organism>
<dbReference type="GO" id="GO:0005829">
    <property type="term" value="C:cytosol"/>
    <property type="evidence" value="ECO:0007669"/>
    <property type="project" value="TreeGrafter"/>
</dbReference>
<dbReference type="PANTHER" id="PTHR10890:SF3">
    <property type="entry name" value="CYSTEINE--TRNA LIGASE, CYTOPLASMIC"/>
    <property type="match status" value="1"/>
</dbReference>
<dbReference type="PRINTS" id="PR00983">
    <property type="entry name" value="TRNASYNTHCYS"/>
</dbReference>
<reference evidence="11" key="1">
    <citation type="submission" date="2014-05" db="EMBL/GenBank/DDBJ databases">
        <title>Key roles for freshwater Actinobacteria revealed by deep metagenomic sequencing.</title>
        <authorList>
            <person name="Ghai R."/>
            <person name="Mizuno C.M."/>
            <person name="Picazo A."/>
            <person name="Camacho A."/>
            <person name="Rodriguez-Valera F."/>
        </authorList>
    </citation>
    <scope>NUCLEOTIDE SEQUENCE</scope>
</reference>
<comment type="similarity">
    <text evidence="2">Belongs to the class-I aminoacyl-tRNA synthetase family. MshC subfamily.</text>
</comment>
<dbReference type="PANTHER" id="PTHR10890">
    <property type="entry name" value="CYSTEINYL-TRNA SYNTHETASE"/>
    <property type="match status" value="1"/>
</dbReference>
<dbReference type="InterPro" id="IPR032678">
    <property type="entry name" value="tRNA-synt_1_cat_dom"/>
</dbReference>
<evidence type="ECO:0000256" key="1">
    <source>
        <dbReference type="ARBA" id="ARBA00003679"/>
    </source>
</evidence>
<dbReference type="InterPro" id="IPR017812">
    <property type="entry name" value="Mycothiol_ligase_MshC"/>
</dbReference>
<dbReference type="GO" id="GO:0004817">
    <property type="term" value="F:cysteine-tRNA ligase activity"/>
    <property type="evidence" value="ECO:0007669"/>
    <property type="project" value="TreeGrafter"/>
</dbReference>
<evidence type="ECO:0000256" key="6">
    <source>
        <dbReference type="ARBA" id="ARBA00022741"/>
    </source>
</evidence>
<dbReference type="InterPro" id="IPR024909">
    <property type="entry name" value="Cys-tRNA/MSH_ligase"/>
</dbReference>
<keyword evidence="6" id="KW-0547">Nucleotide-binding</keyword>
<keyword evidence="5" id="KW-0436">Ligase</keyword>
<dbReference type="Gene3D" id="3.40.50.620">
    <property type="entry name" value="HUPs"/>
    <property type="match status" value="1"/>
</dbReference>
<sequence length="414" mass="46195">MKSWAGPSYRKEPRSRTNVPALNLFNTASAQVEPLEVKEFYRIYVCGITPYDATHLGHASTYISFDLINRYLRFSGATVAFVENITDIDDPLLERAHRDGVDWEDLAHSQIELFRGDMVALRVIPPDHYIGVVEAMNQIIESILLLQKADSLYAVEGDLYFRVRRDPEFLERSHISLNTALEIFSQRGGDPQRVGKEDPLDALVWRMQRPGEPGWQSPFGVGRPGWHIECSAIALHFLNPSPRDDYAIDIQGGGSDLIFPHHDMSAAQGLIATDQKFARSFVHTGMIGLDGEKMSKSLGNLVFVSRLLADGTDPMAIRLALMGHHYRSDHMWTAPEITHAEKLVNRLRLNLSRVEVAPTSPVMTEVLVAMSQDLNTEGVIALLVTWCERTESGESGGSAGELARFLDELLGLAF</sequence>
<evidence type="ECO:0000256" key="7">
    <source>
        <dbReference type="ARBA" id="ARBA00022840"/>
    </source>
</evidence>
<evidence type="ECO:0000256" key="8">
    <source>
        <dbReference type="ARBA" id="ARBA00033376"/>
    </source>
</evidence>
<accession>A0A094Q5B3</accession>
<evidence type="ECO:0000256" key="2">
    <source>
        <dbReference type="ARBA" id="ARBA00007723"/>
    </source>
</evidence>
<name>A0A094Q5B3_9ZZZZ</name>
<dbReference type="NCBIfam" id="TIGR03447">
    <property type="entry name" value="mycothiol_MshC"/>
    <property type="match status" value="1"/>
</dbReference>
<dbReference type="GO" id="GO:0035446">
    <property type="term" value="F:cysteine-glucosaminylinositol ligase activity"/>
    <property type="evidence" value="ECO:0007669"/>
    <property type="project" value="UniProtKB-EC"/>
</dbReference>
<feature type="domain" description="tRNA synthetases class I catalytic" evidence="10">
    <location>
        <begin position="41"/>
        <end position="339"/>
    </location>
</feature>
<dbReference type="CDD" id="cd00672">
    <property type="entry name" value="CysRS_core"/>
    <property type="match status" value="1"/>
</dbReference>
<dbReference type="AlphaFoldDB" id="A0A094Q5B3"/>
<dbReference type="GO" id="GO:0010125">
    <property type="term" value="P:mycothiol biosynthetic process"/>
    <property type="evidence" value="ECO:0007669"/>
    <property type="project" value="InterPro"/>
</dbReference>
<evidence type="ECO:0000313" key="11">
    <source>
        <dbReference type="EMBL" id="KGA17284.1"/>
    </source>
</evidence>
<dbReference type="GO" id="GO:0005524">
    <property type="term" value="F:ATP binding"/>
    <property type="evidence" value="ECO:0007669"/>
    <property type="project" value="UniProtKB-KW"/>
</dbReference>
<evidence type="ECO:0000256" key="3">
    <source>
        <dbReference type="ARBA" id="ARBA00012088"/>
    </source>
</evidence>
<comment type="catalytic activity">
    <reaction evidence="9">
        <text>1D-myo-inositol 2-amino-2-deoxy-alpha-D-glucopyranoside + L-cysteine + ATP = 1D-myo-inositol 2-(L-cysteinylamino)-2-deoxy-alpha-D-glucopyranoside + AMP + diphosphate + H(+)</text>
        <dbReference type="Rhea" id="RHEA:26176"/>
        <dbReference type="ChEBI" id="CHEBI:15378"/>
        <dbReference type="ChEBI" id="CHEBI:30616"/>
        <dbReference type="ChEBI" id="CHEBI:33019"/>
        <dbReference type="ChEBI" id="CHEBI:35235"/>
        <dbReference type="ChEBI" id="CHEBI:58886"/>
        <dbReference type="ChEBI" id="CHEBI:58887"/>
        <dbReference type="ChEBI" id="CHEBI:456215"/>
        <dbReference type="EC" id="6.3.1.13"/>
    </reaction>
</comment>
<comment type="function">
    <text evidence="1">Catalyzes the ATP-dependent condensation of GlcN-Ins and L-cysteine to form L-Cys-GlcN-Ins.</text>
</comment>
<dbReference type="InterPro" id="IPR014729">
    <property type="entry name" value="Rossmann-like_a/b/a_fold"/>
</dbReference>
<evidence type="ECO:0000259" key="10">
    <source>
        <dbReference type="Pfam" id="PF01406"/>
    </source>
</evidence>
<proteinExistence type="inferred from homology"/>
<gene>
    <name evidence="11" type="ORF">GM50_12195</name>
</gene>
<protein>
    <recommendedName>
        <fullName evidence="4">L-cysteine:1D-myo-inositol 2-amino-2-deoxy-alpha-D-glucopyranoside ligase</fullName>
        <ecNumber evidence="3">6.3.1.13</ecNumber>
    </recommendedName>
    <alternativeName>
        <fullName evidence="8">Mycothiol ligase</fullName>
    </alternativeName>
</protein>
<evidence type="ECO:0000256" key="4">
    <source>
        <dbReference type="ARBA" id="ARBA00020068"/>
    </source>
</evidence>